<dbReference type="AlphaFoldDB" id="A0A915DQT1"/>
<keyword evidence="5" id="KW-1185">Reference proteome</keyword>
<protein>
    <submittedName>
        <fullName evidence="6">Uncharacterized protein</fullName>
    </submittedName>
</protein>
<evidence type="ECO:0000256" key="3">
    <source>
        <dbReference type="SAM" id="MobiDB-lite"/>
    </source>
</evidence>
<sequence length="438" mass="50033">MTCLKKLLVLMWKKPVCCRFLGHHHPGGGSEGQESDEDFECFCIATLISALICQKLGTSRRYPEESNSQKSPPPAVNHHRRRLCLAAAAKFRAIQPQCIKFSMDDLWDGRLVYGIYKRVASKTEVLPYRLQEEFAQLHKAAALSMAVPTDVKDALIDPTTPVEDQTSPVQTLKMFQVDSELLNEFIPELQQLTKTHPVDQHEANIADVFASTLKWRFTPIVDKMLTMEEPKVEQAPTEKPLKQEAWRIRRAIMRQNRQRQTLSRWYQNFADSLEGRGNDLLVDFARTPGFHRSQKAKEGGSAAKGKKGSKAPKEPQLSKKDQILKANRDVMNKKQVESDKTKIAFATQVKANAISSLEEVFRKLEFAEIFIDKLSTYETLEQKRNGALDLVEAIKSCLVKHMNFLEEPQREKVRYLWVSLGFVKSTPSEEATNGWTWR</sequence>
<evidence type="ECO:0000313" key="5">
    <source>
        <dbReference type="Proteomes" id="UP000887574"/>
    </source>
</evidence>
<organism evidence="5 6">
    <name type="scientific">Ditylenchus dipsaci</name>
    <dbReference type="NCBI Taxonomy" id="166011"/>
    <lineage>
        <taxon>Eukaryota</taxon>
        <taxon>Metazoa</taxon>
        <taxon>Ecdysozoa</taxon>
        <taxon>Nematoda</taxon>
        <taxon>Chromadorea</taxon>
        <taxon>Rhabditida</taxon>
        <taxon>Tylenchina</taxon>
        <taxon>Tylenchomorpha</taxon>
        <taxon>Sphaerularioidea</taxon>
        <taxon>Anguinidae</taxon>
        <taxon>Anguininae</taxon>
        <taxon>Ditylenchus</taxon>
    </lineage>
</organism>
<keyword evidence="2" id="KW-0347">Helicase</keyword>
<reference evidence="6" key="1">
    <citation type="submission" date="2022-11" db="UniProtKB">
        <authorList>
            <consortium name="WormBaseParasite"/>
        </authorList>
    </citation>
    <scope>IDENTIFICATION</scope>
</reference>
<feature type="chain" id="PRO_5037645550" evidence="4">
    <location>
        <begin position="19"/>
        <end position="438"/>
    </location>
</feature>
<keyword evidence="1" id="KW-0378">Hydrolase</keyword>
<keyword evidence="4" id="KW-0732">Signal</keyword>
<dbReference type="GO" id="GO:0005737">
    <property type="term" value="C:cytoplasm"/>
    <property type="evidence" value="ECO:0007669"/>
    <property type="project" value="TreeGrafter"/>
</dbReference>
<evidence type="ECO:0000256" key="1">
    <source>
        <dbReference type="ARBA" id="ARBA00022801"/>
    </source>
</evidence>
<dbReference type="GO" id="GO:0016787">
    <property type="term" value="F:hydrolase activity"/>
    <property type="evidence" value="ECO:0007669"/>
    <property type="project" value="UniProtKB-KW"/>
</dbReference>
<keyword evidence="2" id="KW-0547">Nucleotide-binding</keyword>
<evidence type="ECO:0000313" key="6">
    <source>
        <dbReference type="WBParaSite" id="jg22657"/>
    </source>
</evidence>
<dbReference type="InterPro" id="IPR052431">
    <property type="entry name" value="SKI2_subfamily_helicases"/>
</dbReference>
<feature type="signal peptide" evidence="4">
    <location>
        <begin position="1"/>
        <end position="18"/>
    </location>
</feature>
<dbReference type="GO" id="GO:0004386">
    <property type="term" value="F:helicase activity"/>
    <property type="evidence" value="ECO:0007669"/>
    <property type="project" value="UniProtKB-KW"/>
</dbReference>
<proteinExistence type="predicted"/>
<feature type="region of interest" description="Disordered" evidence="3">
    <location>
        <begin position="291"/>
        <end position="322"/>
    </location>
</feature>
<evidence type="ECO:0000256" key="4">
    <source>
        <dbReference type="SAM" id="SignalP"/>
    </source>
</evidence>
<feature type="compositionally biased region" description="Basic and acidic residues" evidence="3">
    <location>
        <begin position="311"/>
        <end position="322"/>
    </location>
</feature>
<name>A0A915DQT1_9BILA</name>
<dbReference type="Proteomes" id="UP000887574">
    <property type="component" value="Unplaced"/>
</dbReference>
<dbReference type="PANTHER" id="PTHR44533">
    <property type="entry name" value="DEAD/H RNA HELICASE, PUTATIVE-RELATED"/>
    <property type="match status" value="1"/>
</dbReference>
<keyword evidence="2" id="KW-0067">ATP-binding</keyword>
<accession>A0A915DQT1</accession>
<dbReference type="WBParaSite" id="jg22657">
    <property type="protein sequence ID" value="jg22657"/>
    <property type="gene ID" value="jg22657"/>
</dbReference>
<dbReference type="PANTHER" id="PTHR44533:SF4">
    <property type="entry name" value="DEAD_H RNA HELICASE, PUTATIVE-RELATED"/>
    <property type="match status" value="1"/>
</dbReference>
<evidence type="ECO:0000256" key="2">
    <source>
        <dbReference type="ARBA" id="ARBA00022806"/>
    </source>
</evidence>